<dbReference type="EMBL" id="PVTT01000001">
    <property type="protein sequence ID" value="PRY95340.1"/>
    <property type="molecule type" value="Genomic_DNA"/>
</dbReference>
<keyword evidence="5" id="KW-1185">Reference proteome</keyword>
<dbReference type="InterPro" id="IPR027385">
    <property type="entry name" value="Beta-barrel_OMP"/>
</dbReference>
<sequence length="222" mass="23307">MNIRIAAAGLLPGLALGLPVHAGGLADEAFVVQPVLVVEEPLRFSGPWVGGAIGALGLSAENETGDDADPDWLPDDDIDGGGDDHAGGTIGLRAGYDLRFENVVVGAMAAYDRSATDFGGAGELEAIARAGLRLGLARDRNLFYLAGGWARAYTEGSDGDEPADDTPFGDSDGYFAGLGYERLMENGFSVGGEILYHEFDEFRATDVEVDVVTAQITVAYRF</sequence>
<reference evidence="4 5" key="1">
    <citation type="submission" date="2018-03" db="EMBL/GenBank/DDBJ databases">
        <title>Genomic Encyclopedia of Archaeal and Bacterial Type Strains, Phase II (KMG-II): from individual species to whole genera.</title>
        <authorList>
            <person name="Goeker M."/>
        </authorList>
    </citation>
    <scope>NUCLEOTIDE SEQUENCE [LARGE SCALE GENOMIC DNA]</scope>
    <source>
        <strain evidence="4 5">DSM 29318</strain>
    </source>
</reference>
<dbReference type="AlphaFoldDB" id="A0A2T0X8R6"/>
<proteinExistence type="predicted"/>
<gene>
    <name evidence="4" type="ORF">BCF33_0958</name>
</gene>
<feature type="signal peptide" evidence="2">
    <location>
        <begin position="1"/>
        <end position="22"/>
    </location>
</feature>
<dbReference type="SUPFAM" id="SSF56925">
    <property type="entry name" value="OMPA-like"/>
    <property type="match status" value="1"/>
</dbReference>
<dbReference type="Gene3D" id="2.40.160.20">
    <property type="match status" value="1"/>
</dbReference>
<name>A0A2T0X8R6_9RHOB</name>
<keyword evidence="1 2" id="KW-0732">Signal</keyword>
<protein>
    <submittedName>
        <fullName evidence="4">Outer membrane protein with beta-barrel domain</fullName>
    </submittedName>
</protein>
<dbReference type="Proteomes" id="UP000238801">
    <property type="component" value="Unassembled WGS sequence"/>
</dbReference>
<dbReference type="OrthoDB" id="268975at2"/>
<comment type="caution">
    <text evidence="4">The sequence shown here is derived from an EMBL/GenBank/DDBJ whole genome shotgun (WGS) entry which is preliminary data.</text>
</comment>
<evidence type="ECO:0000256" key="1">
    <source>
        <dbReference type="ARBA" id="ARBA00022729"/>
    </source>
</evidence>
<dbReference type="RefSeq" id="WP_106159727.1">
    <property type="nucleotide sequence ID" value="NZ_PVTT01000001.1"/>
</dbReference>
<organism evidence="4 5">
    <name type="scientific">Hasllibacter halocynthiae</name>
    <dbReference type="NCBI Taxonomy" id="595589"/>
    <lineage>
        <taxon>Bacteria</taxon>
        <taxon>Pseudomonadati</taxon>
        <taxon>Pseudomonadota</taxon>
        <taxon>Alphaproteobacteria</taxon>
        <taxon>Rhodobacterales</taxon>
        <taxon>Roseobacteraceae</taxon>
        <taxon>Hasllibacter</taxon>
    </lineage>
</organism>
<evidence type="ECO:0000259" key="3">
    <source>
        <dbReference type="Pfam" id="PF13505"/>
    </source>
</evidence>
<evidence type="ECO:0000313" key="5">
    <source>
        <dbReference type="Proteomes" id="UP000238801"/>
    </source>
</evidence>
<accession>A0A2T0X8R6</accession>
<dbReference type="InterPro" id="IPR011250">
    <property type="entry name" value="OMP/PagP_B-barrel"/>
</dbReference>
<evidence type="ECO:0000256" key="2">
    <source>
        <dbReference type="SAM" id="SignalP"/>
    </source>
</evidence>
<feature type="domain" description="Outer membrane protein beta-barrel" evidence="3">
    <location>
        <begin position="44"/>
        <end position="222"/>
    </location>
</feature>
<evidence type="ECO:0000313" key="4">
    <source>
        <dbReference type="EMBL" id="PRY95340.1"/>
    </source>
</evidence>
<dbReference type="Pfam" id="PF13505">
    <property type="entry name" value="OMP_b-brl"/>
    <property type="match status" value="1"/>
</dbReference>
<feature type="chain" id="PRO_5015401244" evidence="2">
    <location>
        <begin position="23"/>
        <end position="222"/>
    </location>
</feature>